<keyword evidence="1 6" id="KW-0808">Transferase</keyword>
<sequence length="252" mass="28016">MNIAFVAASTEAAQEAFKRFTHRYGNVSFEEAEVIVCLGGDGFMLETLLHILGYNIPVFGMNYGTVGFLMNTPEEDHLPQRLAYAQPTTISPLHMWARTTSGEEHEGLGFNDVFIYRETRQTANISIEVDGRERMQRLVCDGVILATPAGSTAYNRSAHGPIIPLGAELLSLTPISPFHPRHWRGALLPAEVTVRFALHDTAKRPASAVAGPTEFRDVKEVMVRVSQEHRVTLLFDPDHSLSERIIAEQFAE</sequence>
<gene>
    <name evidence="6" type="primary">nadK</name>
    <name evidence="7" type="ORF">AA15669_1691</name>
</gene>
<dbReference type="InterPro" id="IPR017438">
    <property type="entry name" value="ATP-NAD_kinase_N"/>
</dbReference>
<dbReference type="InterPro" id="IPR017437">
    <property type="entry name" value="ATP-NAD_kinase_PpnK-typ_C"/>
</dbReference>
<comment type="similarity">
    <text evidence="6">Belongs to the NAD kinase family.</text>
</comment>
<comment type="function">
    <text evidence="6">Involved in the regulation of the intracellular balance of NAD and NADP, and is a key enzyme in the biosynthesis of NADP. Catalyzes specifically the phosphorylation on 2'-hydroxyl of the adenosine moiety of NAD to yield NADP.</text>
</comment>
<keyword evidence="6" id="KW-0547">Nucleotide-binding</keyword>
<dbReference type="PANTHER" id="PTHR20275:SF0">
    <property type="entry name" value="NAD KINASE"/>
    <property type="match status" value="1"/>
</dbReference>
<evidence type="ECO:0000313" key="8">
    <source>
        <dbReference type="Proteomes" id="UP001062901"/>
    </source>
</evidence>
<evidence type="ECO:0000256" key="3">
    <source>
        <dbReference type="ARBA" id="ARBA00022857"/>
    </source>
</evidence>
<accession>A0ABQ0P0H0</accession>
<dbReference type="Pfam" id="PF01513">
    <property type="entry name" value="NAD_kinase"/>
    <property type="match status" value="1"/>
</dbReference>
<feature type="binding site" evidence="6">
    <location>
        <begin position="111"/>
        <end position="112"/>
    </location>
    <ligand>
        <name>NAD(+)</name>
        <dbReference type="ChEBI" id="CHEBI:57540"/>
    </ligand>
</feature>
<dbReference type="Proteomes" id="UP001062901">
    <property type="component" value="Unassembled WGS sequence"/>
</dbReference>
<keyword evidence="8" id="KW-1185">Reference proteome</keyword>
<dbReference type="RefSeq" id="WP_018980820.1">
    <property type="nucleotide sequence ID" value="NZ_BAQD01000087.1"/>
</dbReference>
<keyword evidence="3 6" id="KW-0521">NADP</keyword>
<proteinExistence type="inferred from homology"/>
<comment type="catalytic activity">
    <reaction evidence="5 6">
        <text>NAD(+) + ATP = ADP + NADP(+) + H(+)</text>
        <dbReference type="Rhea" id="RHEA:18629"/>
        <dbReference type="ChEBI" id="CHEBI:15378"/>
        <dbReference type="ChEBI" id="CHEBI:30616"/>
        <dbReference type="ChEBI" id="CHEBI:57540"/>
        <dbReference type="ChEBI" id="CHEBI:58349"/>
        <dbReference type="ChEBI" id="CHEBI:456216"/>
        <dbReference type="EC" id="2.7.1.23"/>
    </reaction>
</comment>
<feature type="binding site" evidence="6">
    <location>
        <begin position="152"/>
        <end position="157"/>
    </location>
    <ligand>
        <name>NAD(+)</name>
        <dbReference type="ChEBI" id="CHEBI:57540"/>
    </ligand>
</feature>
<dbReference type="GO" id="GO:0016301">
    <property type="term" value="F:kinase activity"/>
    <property type="evidence" value="ECO:0007669"/>
    <property type="project" value="UniProtKB-KW"/>
</dbReference>
<comment type="cofactor">
    <cofactor evidence="6">
        <name>a divalent metal cation</name>
        <dbReference type="ChEBI" id="CHEBI:60240"/>
    </cofactor>
</comment>
<protein>
    <recommendedName>
        <fullName evidence="6">NAD kinase</fullName>
        <ecNumber evidence="6">2.7.1.23</ecNumber>
    </recommendedName>
    <alternativeName>
        <fullName evidence="6">ATP-dependent NAD kinase</fullName>
    </alternativeName>
</protein>
<feature type="binding site" evidence="6">
    <location>
        <position position="149"/>
    </location>
    <ligand>
        <name>NAD(+)</name>
        <dbReference type="ChEBI" id="CHEBI:57540"/>
    </ligand>
</feature>
<dbReference type="Pfam" id="PF20143">
    <property type="entry name" value="NAD_kinase_C"/>
    <property type="match status" value="1"/>
</dbReference>
<keyword evidence="6" id="KW-0963">Cytoplasm</keyword>
<dbReference type="PANTHER" id="PTHR20275">
    <property type="entry name" value="NAD KINASE"/>
    <property type="match status" value="1"/>
</dbReference>
<dbReference type="EC" id="2.7.1.23" evidence="6"/>
<reference evidence="7" key="1">
    <citation type="submission" date="2013-04" db="EMBL/GenBank/DDBJ databases">
        <title>The genome sequencing project of 58 acetic acid bacteria.</title>
        <authorList>
            <person name="Okamoto-Kainuma A."/>
            <person name="Ishikawa M."/>
            <person name="Umino S."/>
            <person name="Koizumi Y."/>
            <person name="Shiwa Y."/>
            <person name="Yoshikawa H."/>
            <person name="Matsutani M."/>
            <person name="Matsushita K."/>
        </authorList>
    </citation>
    <scope>NUCLEOTIDE SEQUENCE</scope>
    <source>
        <strain evidence="7">DSM 15669</strain>
    </source>
</reference>
<keyword evidence="6" id="KW-0067">ATP-binding</keyword>
<feature type="active site" description="Proton acceptor" evidence="6">
    <location>
        <position position="41"/>
    </location>
</feature>
<dbReference type="InterPro" id="IPR002504">
    <property type="entry name" value="NADK"/>
</dbReference>
<dbReference type="Gene3D" id="3.40.50.10330">
    <property type="entry name" value="Probable inorganic polyphosphate/atp-NAD kinase, domain 1"/>
    <property type="match status" value="1"/>
</dbReference>
<evidence type="ECO:0000313" key="7">
    <source>
        <dbReference type="EMBL" id="GBQ08232.1"/>
    </source>
</evidence>
<evidence type="ECO:0000256" key="6">
    <source>
        <dbReference type="HAMAP-Rule" id="MF_00361"/>
    </source>
</evidence>
<evidence type="ECO:0000256" key="1">
    <source>
        <dbReference type="ARBA" id="ARBA00022679"/>
    </source>
</evidence>
<keyword evidence="4 6" id="KW-0520">NAD</keyword>
<evidence type="ECO:0000256" key="4">
    <source>
        <dbReference type="ARBA" id="ARBA00023027"/>
    </source>
</evidence>
<dbReference type="EMBL" id="BAQD01000087">
    <property type="protein sequence ID" value="GBQ08232.1"/>
    <property type="molecule type" value="Genomic_DNA"/>
</dbReference>
<feature type="binding site" evidence="6">
    <location>
        <position position="141"/>
    </location>
    <ligand>
        <name>NAD(+)</name>
        <dbReference type="ChEBI" id="CHEBI:57540"/>
    </ligand>
</feature>
<dbReference type="HAMAP" id="MF_00361">
    <property type="entry name" value="NAD_kinase"/>
    <property type="match status" value="1"/>
</dbReference>
<keyword evidence="2 6" id="KW-0418">Kinase</keyword>
<dbReference type="Gene3D" id="2.60.200.30">
    <property type="entry name" value="Probable inorganic polyphosphate/atp-NAD kinase, domain 2"/>
    <property type="match status" value="1"/>
</dbReference>
<comment type="subcellular location">
    <subcellularLocation>
        <location evidence="6">Cytoplasm</location>
    </subcellularLocation>
</comment>
<dbReference type="SUPFAM" id="SSF111331">
    <property type="entry name" value="NAD kinase/diacylglycerol kinase-like"/>
    <property type="match status" value="1"/>
</dbReference>
<evidence type="ECO:0000256" key="2">
    <source>
        <dbReference type="ARBA" id="ARBA00022777"/>
    </source>
</evidence>
<evidence type="ECO:0000256" key="5">
    <source>
        <dbReference type="ARBA" id="ARBA00047925"/>
    </source>
</evidence>
<dbReference type="InterPro" id="IPR016064">
    <property type="entry name" value="NAD/diacylglycerol_kinase_sf"/>
</dbReference>
<dbReference type="NCBIfam" id="NF003406">
    <property type="entry name" value="PRK04761.1"/>
    <property type="match status" value="1"/>
</dbReference>
<comment type="caution">
    <text evidence="7">The sequence shown here is derived from an EMBL/GenBank/DDBJ whole genome shotgun (WGS) entry which is preliminary data.</text>
</comment>
<organism evidence="7 8">
    <name type="scientific">Saccharibacter floricola DSM 15669</name>
    <dbReference type="NCBI Taxonomy" id="1123227"/>
    <lineage>
        <taxon>Bacteria</taxon>
        <taxon>Pseudomonadati</taxon>
        <taxon>Pseudomonadota</taxon>
        <taxon>Alphaproteobacteria</taxon>
        <taxon>Acetobacterales</taxon>
        <taxon>Acetobacteraceae</taxon>
        <taxon>Saccharibacter</taxon>
    </lineage>
</organism>
<comment type="caution">
    <text evidence="6">Lacks conserved residue(s) required for the propagation of feature annotation.</text>
</comment>
<feature type="binding site" evidence="6">
    <location>
        <begin position="41"/>
        <end position="42"/>
    </location>
    <ligand>
        <name>NAD(+)</name>
        <dbReference type="ChEBI" id="CHEBI:57540"/>
    </ligand>
</feature>
<name>A0ABQ0P0H0_9PROT</name>